<dbReference type="PANTHER" id="PTHR31268">
    <property type="match status" value="1"/>
</dbReference>
<evidence type="ECO:0008006" key="5">
    <source>
        <dbReference type="Google" id="ProtNLM"/>
    </source>
</evidence>
<dbReference type="SUPFAM" id="SSF51445">
    <property type="entry name" value="(Trans)glycosidases"/>
    <property type="match status" value="1"/>
</dbReference>
<dbReference type="InterPro" id="IPR008811">
    <property type="entry name" value="Glycosyl_hydrolases_36"/>
</dbReference>
<keyword evidence="2" id="KW-0119">Carbohydrate metabolism</keyword>
<evidence type="ECO:0000313" key="3">
    <source>
        <dbReference type="EMBL" id="THU73802.1"/>
    </source>
</evidence>
<dbReference type="Proteomes" id="UP000317650">
    <property type="component" value="Chromosome 4"/>
</dbReference>
<dbReference type="PANTHER" id="PTHR31268:SF26">
    <property type="entry name" value="GALACTINOL--SUCROSE GALACTOSYLTRANSFERASE"/>
    <property type="match status" value="1"/>
</dbReference>
<dbReference type="InterPro" id="IPR017853">
    <property type="entry name" value="GH"/>
</dbReference>
<evidence type="ECO:0000313" key="4">
    <source>
        <dbReference type="Proteomes" id="UP000317650"/>
    </source>
</evidence>
<accession>A0A4S8KEW6</accession>
<evidence type="ECO:0000256" key="2">
    <source>
        <dbReference type="ARBA" id="ARBA00023277"/>
    </source>
</evidence>
<comment type="similarity">
    <text evidence="1">Belongs to the glycosyl hydrolases 36 family.</text>
</comment>
<dbReference type="Pfam" id="PF05691">
    <property type="entry name" value="Raffinose_syn"/>
    <property type="match status" value="2"/>
</dbReference>
<evidence type="ECO:0000256" key="1">
    <source>
        <dbReference type="ARBA" id="ARBA00007240"/>
    </source>
</evidence>
<keyword evidence="4" id="KW-1185">Reference proteome</keyword>
<organism evidence="3 4">
    <name type="scientific">Musa balbisiana</name>
    <name type="common">Banana</name>
    <dbReference type="NCBI Taxonomy" id="52838"/>
    <lineage>
        <taxon>Eukaryota</taxon>
        <taxon>Viridiplantae</taxon>
        <taxon>Streptophyta</taxon>
        <taxon>Embryophyta</taxon>
        <taxon>Tracheophyta</taxon>
        <taxon>Spermatophyta</taxon>
        <taxon>Magnoliopsida</taxon>
        <taxon>Liliopsida</taxon>
        <taxon>Zingiberales</taxon>
        <taxon>Musaceae</taxon>
        <taxon>Musa</taxon>
    </lineage>
</organism>
<dbReference type="AlphaFoldDB" id="A0A4S8KEW6"/>
<comment type="caution">
    <text evidence="3">The sequence shown here is derived from an EMBL/GenBank/DDBJ whole genome shotgun (WGS) entry which is preliminary data.</text>
</comment>
<proteinExistence type="inferred from homology"/>
<protein>
    <recommendedName>
        <fullName evidence="5">Galactinol--sucrose galactosyltransferase</fullName>
    </recommendedName>
</protein>
<reference evidence="3 4" key="1">
    <citation type="journal article" date="2019" name="Nat. Plants">
        <title>Genome sequencing of Musa balbisiana reveals subgenome evolution and function divergence in polyploid bananas.</title>
        <authorList>
            <person name="Yao X."/>
        </authorList>
    </citation>
    <scope>NUCLEOTIDE SEQUENCE [LARGE SCALE GENOMIC DNA]</scope>
    <source>
        <strain evidence="4">cv. DH-PKW</strain>
        <tissue evidence="3">Leaves</tissue>
    </source>
</reference>
<dbReference type="EMBL" id="PYDT01000001">
    <property type="protein sequence ID" value="THU73802.1"/>
    <property type="molecule type" value="Genomic_DNA"/>
</dbReference>
<name>A0A4S8KEW6_MUSBA</name>
<dbReference type="STRING" id="52838.A0A4S8KEW6"/>
<gene>
    <name evidence="3" type="ORF">C4D60_Mb04t26690</name>
</gene>
<sequence>MFRLIFHDSSSKVNSITRASDDYMPRNMLSQTLHVAAVAFNSMWLGEVMVPDWDMFYSLHYAAEFHAAARALGGCGVYISDKPNQHDFELLKKLVLPDGSILRAKYPGRPTRDCLFDDPVMDGKSSEVTYLTGHVSPGDVEYLEEVAGDDWTGDCAVYSYHDGSLSILPKNGSLDVTLNVLQCKLFTISPIKSYDDTIQFAPIGLIKMYNSGGAIEAMDFVSDRDRSLCRLSIKGRGSGLFGAYSSVKPEVCTVNSTSEEFMFKDDNHMLTLTIPSGVDYWEICVTPLEVSVTLELLMMFRC</sequence>